<dbReference type="AlphaFoldDB" id="E1QQT6"/>
<feature type="domain" description="FAD/NAD(P)-binding" evidence="4">
    <location>
        <begin position="8"/>
        <end position="295"/>
    </location>
</feature>
<keyword evidence="6" id="KW-1185">Reference proteome</keyword>
<evidence type="ECO:0000313" key="6">
    <source>
        <dbReference type="Proteomes" id="UP000006681"/>
    </source>
</evidence>
<dbReference type="EMBL" id="CP002100">
    <property type="protein sequence ID" value="ADN51698.1"/>
    <property type="molecule type" value="Genomic_DNA"/>
</dbReference>
<keyword evidence="3" id="KW-0472">Membrane</keyword>
<evidence type="ECO:0000256" key="1">
    <source>
        <dbReference type="ARBA" id="ARBA00022630"/>
    </source>
</evidence>
<dbReference type="PRINTS" id="PR00368">
    <property type="entry name" value="FADPNR"/>
</dbReference>
<dbReference type="RefSeq" id="WP_013337423.1">
    <property type="nucleotide sequence ID" value="NC_014537.1"/>
</dbReference>
<evidence type="ECO:0000256" key="3">
    <source>
        <dbReference type="SAM" id="Phobius"/>
    </source>
</evidence>
<dbReference type="SUPFAM" id="SSF51905">
    <property type="entry name" value="FAD/NAD(P)-binding domain"/>
    <property type="match status" value="1"/>
</dbReference>
<sequence length="340" mass="37109">MDGDIDVYDVIIIGAGIAGLSAALYAARQGLRTLVISKDIGGQLSLTDEVQNYPGFISIKGLDLVRRVENQARIFGAEIVFDEVVKLDKVDGGDFVIRTASGDEYRSIAVILAFGKTPRDLGVPGEQELKGKGVSYCTICDAALYRGQDVALVSWGEPAYEAAEILMNVVNRFYWVFPGDKPVNDDEFMNLMLNSGKAVLMPRHDVVEIKGKGRVESVVVRDRVTGRTLEIPVKAVFIEIGYVAKTDFVRNLVKLNEKGEIVIDEYGRTGTEGLFAGGDVCVSPYKQAVIAAAQGVIAALSAYSYVMARKGKEVKLASDWRKLNIPGEKRESRTSLKISF</sequence>
<dbReference type="OrthoDB" id="27340at2157"/>
<accession>E1QQT6</accession>
<reference evidence="6" key="2">
    <citation type="journal article" date="2010" name="Stand. Genomic Sci.">
        <title>Complete genome sequence of Vulcanisaeta distributa type strain (IC-017T).</title>
        <authorList>
            <person name="Mavromatis K."/>
            <person name="Sikorski J."/>
            <person name="Pabst E."/>
            <person name="Teshima H."/>
            <person name="Lapidus A."/>
            <person name="Lucas S."/>
            <person name="Nolan M."/>
            <person name="Glavina Del Rio T."/>
            <person name="Cheng J."/>
            <person name="Bruce D."/>
            <person name="Goodwin L."/>
            <person name="Pitluck S."/>
            <person name="Liolios K."/>
            <person name="Ivanova N."/>
            <person name="Mikhailova N."/>
            <person name="Pati A."/>
            <person name="Chen A."/>
            <person name="Palaniappan K."/>
            <person name="Land M."/>
            <person name="Hauser L."/>
            <person name="Chang Y."/>
            <person name="Jeffries C."/>
            <person name="Rohde M."/>
            <person name="Spring S."/>
            <person name="Goker M."/>
            <person name="Wirth R."/>
            <person name="Woyke T."/>
            <person name="Bristow J."/>
            <person name="Eisen J."/>
            <person name="Markowitz V."/>
            <person name="Hugenholtz P."/>
            <person name="Klenk H."/>
            <person name="Kyrpides N."/>
        </authorList>
    </citation>
    <scope>NUCLEOTIDE SEQUENCE [LARGE SCALE GENOMIC DNA]</scope>
    <source>
        <strain evidence="6">DSM 14429 / JCM 11212 / NBRC 100878 / IC-017</strain>
    </source>
</reference>
<gene>
    <name evidence="5" type="ordered locus">Vdis_2330</name>
</gene>
<proteinExistence type="predicted"/>
<dbReference type="KEGG" id="vdi:Vdis_2330"/>
<name>E1QQT6_VULDI</name>
<dbReference type="InterPro" id="IPR050097">
    <property type="entry name" value="Ferredoxin-NADP_redctase_2"/>
</dbReference>
<dbReference type="InterPro" id="IPR023753">
    <property type="entry name" value="FAD/NAD-binding_dom"/>
</dbReference>
<evidence type="ECO:0000259" key="4">
    <source>
        <dbReference type="Pfam" id="PF07992"/>
    </source>
</evidence>
<feature type="transmembrane region" description="Helical" evidence="3">
    <location>
        <begin position="7"/>
        <end position="27"/>
    </location>
</feature>
<dbReference type="Pfam" id="PF07992">
    <property type="entry name" value="Pyr_redox_2"/>
    <property type="match status" value="1"/>
</dbReference>
<dbReference type="eggNOG" id="arCOG01296">
    <property type="taxonomic scope" value="Archaea"/>
</dbReference>
<reference evidence="5 6" key="1">
    <citation type="journal article" date="2010" name="Stand. Genomic Sci.">
        <title>Complete genome sequence of Vulcanisaeta distributa type strain (IC-017).</title>
        <authorList>
            <person name="Mavromatis K."/>
            <person name="Sikorski J."/>
            <person name="Pabst E."/>
            <person name="Teshima H."/>
            <person name="Lapidus A."/>
            <person name="Lucas S."/>
            <person name="Nolan M."/>
            <person name="Glavina Del Rio T."/>
            <person name="Cheng J.F."/>
            <person name="Bruce D."/>
            <person name="Goodwin L."/>
            <person name="Pitluck S."/>
            <person name="Liolios K."/>
            <person name="Ivanova N."/>
            <person name="Mikhailova N."/>
            <person name="Pati A."/>
            <person name="Chen A."/>
            <person name="Palaniappan K."/>
            <person name="Land M."/>
            <person name="Hauser L."/>
            <person name="Chang Y.J."/>
            <person name="Jeffries C.D."/>
            <person name="Rohde M."/>
            <person name="Spring S."/>
            <person name="Goker M."/>
            <person name="Wirth R."/>
            <person name="Woyke T."/>
            <person name="Bristow J."/>
            <person name="Eisen J.A."/>
            <person name="Markowitz V."/>
            <person name="Hugenholtz P."/>
            <person name="Klenk H.P."/>
            <person name="Kyrpides N.C."/>
        </authorList>
    </citation>
    <scope>NUCLEOTIDE SEQUENCE [LARGE SCALE GENOMIC DNA]</scope>
    <source>
        <strain evidence="6">DSM 14429 / JCM 11212 / NBRC 100878 / IC-017</strain>
    </source>
</reference>
<evidence type="ECO:0000313" key="5">
    <source>
        <dbReference type="EMBL" id="ADN51698.1"/>
    </source>
</evidence>
<keyword evidence="1" id="KW-0285">Flavoprotein</keyword>
<keyword evidence="3" id="KW-1133">Transmembrane helix</keyword>
<keyword evidence="3" id="KW-0812">Transmembrane</keyword>
<evidence type="ECO:0000256" key="2">
    <source>
        <dbReference type="ARBA" id="ARBA00023002"/>
    </source>
</evidence>
<dbReference type="EC" id="1.8.1.9" evidence="5"/>
<keyword evidence="2 5" id="KW-0560">Oxidoreductase</keyword>
<dbReference type="PANTHER" id="PTHR48105">
    <property type="entry name" value="THIOREDOXIN REDUCTASE 1-RELATED-RELATED"/>
    <property type="match status" value="1"/>
</dbReference>
<dbReference type="GO" id="GO:0004791">
    <property type="term" value="F:thioredoxin-disulfide reductase (NADPH) activity"/>
    <property type="evidence" value="ECO:0007669"/>
    <property type="project" value="UniProtKB-EC"/>
</dbReference>
<dbReference type="Proteomes" id="UP000006681">
    <property type="component" value="Chromosome"/>
</dbReference>
<dbReference type="STRING" id="572478.Vdis_2330"/>
<dbReference type="GeneID" id="9753285"/>
<organism evidence="5 6">
    <name type="scientific">Vulcanisaeta distributa (strain DSM 14429 / JCM 11212 / NBRC 100878 / IC-017)</name>
    <dbReference type="NCBI Taxonomy" id="572478"/>
    <lineage>
        <taxon>Archaea</taxon>
        <taxon>Thermoproteota</taxon>
        <taxon>Thermoprotei</taxon>
        <taxon>Thermoproteales</taxon>
        <taxon>Thermoproteaceae</taxon>
        <taxon>Vulcanisaeta</taxon>
    </lineage>
</organism>
<dbReference type="InterPro" id="IPR036188">
    <property type="entry name" value="FAD/NAD-bd_sf"/>
</dbReference>
<dbReference type="PRINTS" id="PR00469">
    <property type="entry name" value="PNDRDTASEII"/>
</dbReference>
<protein>
    <submittedName>
        <fullName evidence="5">Thioredoxin-disulfide reductase</fullName>
        <ecNumber evidence="5">1.8.1.9</ecNumber>
    </submittedName>
</protein>
<dbReference type="Gene3D" id="3.50.50.60">
    <property type="entry name" value="FAD/NAD(P)-binding domain"/>
    <property type="match status" value="2"/>
</dbReference>
<dbReference type="HOGENOM" id="CLU_031864_5_3_2"/>